<name>A0ABU0IRS6_9CAUL</name>
<evidence type="ECO:0000259" key="3">
    <source>
        <dbReference type="PROSITE" id="PS51186"/>
    </source>
</evidence>
<comment type="caution">
    <text evidence="4">The sequence shown here is derived from an EMBL/GenBank/DDBJ whole genome shotgun (WGS) entry which is preliminary data.</text>
</comment>
<dbReference type="PANTHER" id="PTHR43877:SF2">
    <property type="entry name" value="AMINOALKYLPHOSPHONATE N-ACETYLTRANSFERASE-RELATED"/>
    <property type="match status" value="1"/>
</dbReference>
<evidence type="ECO:0000313" key="4">
    <source>
        <dbReference type="EMBL" id="MDQ0463858.1"/>
    </source>
</evidence>
<evidence type="ECO:0000256" key="2">
    <source>
        <dbReference type="ARBA" id="ARBA00023315"/>
    </source>
</evidence>
<dbReference type="SUPFAM" id="SSF55729">
    <property type="entry name" value="Acyl-CoA N-acyltransferases (Nat)"/>
    <property type="match status" value="1"/>
</dbReference>
<organism evidence="4 5">
    <name type="scientific">Caulobacter ginsengisoli</name>
    <dbReference type="NCBI Taxonomy" id="400775"/>
    <lineage>
        <taxon>Bacteria</taxon>
        <taxon>Pseudomonadati</taxon>
        <taxon>Pseudomonadota</taxon>
        <taxon>Alphaproteobacteria</taxon>
        <taxon>Caulobacterales</taxon>
        <taxon>Caulobacteraceae</taxon>
        <taxon>Caulobacter</taxon>
    </lineage>
</organism>
<feature type="domain" description="N-acetyltransferase" evidence="3">
    <location>
        <begin position="1"/>
        <end position="144"/>
    </location>
</feature>
<dbReference type="CDD" id="cd04301">
    <property type="entry name" value="NAT_SF"/>
    <property type="match status" value="1"/>
</dbReference>
<dbReference type="Pfam" id="PF13508">
    <property type="entry name" value="Acetyltransf_7"/>
    <property type="match status" value="1"/>
</dbReference>
<evidence type="ECO:0000313" key="5">
    <source>
        <dbReference type="Proteomes" id="UP001228905"/>
    </source>
</evidence>
<reference evidence="4 5" key="1">
    <citation type="submission" date="2023-07" db="EMBL/GenBank/DDBJ databases">
        <title>Genomic Encyclopedia of Type Strains, Phase IV (KMG-IV): sequencing the most valuable type-strain genomes for metagenomic binning, comparative biology and taxonomic classification.</title>
        <authorList>
            <person name="Goeker M."/>
        </authorList>
    </citation>
    <scope>NUCLEOTIDE SEQUENCE [LARGE SCALE GENOMIC DNA]</scope>
    <source>
        <strain evidence="4 5">DSM 18695</strain>
    </source>
</reference>
<dbReference type="Gene3D" id="3.40.630.30">
    <property type="match status" value="1"/>
</dbReference>
<protein>
    <submittedName>
        <fullName evidence="4">GNAT superfamily N-acetyltransferase</fullName>
    </submittedName>
</protein>
<keyword evidence="2" id="KW-0012">Acyltransferase</keyword>
<keyword evidence="1" id="KW-0808">Transferase</keyword>
<keyword evidence="5" id="KW-1185">Reference proteome</keyword>
<dbReference type="RefSeq" id="WP_307348083.1">
    <property type="nucleotide sequence ID" value="NZ_JAUSVS010000002.1"/>
</dbReference>
<dbReference type="PROSITE" id="PS51186">
    <property type="entry name" value="GNAT"/>
    <property type="match status" value="1"/>
</dbReference>
<dbReference type="InterPro" id="IPR016181">
    <property type="entry name" value="Acyl_CoA_acyltransferase"/>
</dbReference>
<evidence type="ECO:0000256" key="1">
    <source>
        <dbReference type="ARBA" id="ARBA00022679"/>
    </source>
</evidence>
<dbReference type="Proteomes" id="UP001228905">
    <property type="component" value="Unassembled WGS sequence"/>
</dbReference>
<dbReference type="PANTHER" id="PTHR43877">
    <property type="entry name" value="AMINOALKYLPHOSPHONATE N-ACETYLTRANSFERASE-RELATED-RELATED"/>
    <property type="match status" value="1"/>
</dbReference>
<gene>
    <name evidence="4" type="ORF">QO010_001629</name>
</gene>
<proteinExistence type="predicted"/>
<dbReference type="EMBL" id="JAUSVS010000002">
    <property type="protein sequence ID" value="MDQ0463858.1"/>
    <property type="molecule type" value="Genomic_DNA"/>
</dbReference>
<dbReference type="InterPro" id="IPR050832">
    <property type="entry name" value="Bact_Acetyltransf"/>
</dbReference>
<dbReference type="InterPro" id="IPR000182">
    <property type="entry name" value="GNAT_dom"/>
</dbReference>
<accession>A0ABU0IRS6</accession>
<sequence length="144" mass="16711">MLRRLTLEDMDTAAVIHRTAFDDRLPWLMGLHTPEEDRDYFRGPVFETCTVWGALRGQRIVGFIAFREGWIDQLYVLPDAQGLGLGRMLLDRAKGSWPILKLWTFQANSRARAFYEAAGFEAIDETDGDNEEQEPDVLYRWERA</sequence>